<dbReference type="Proteomes" id="UP000053477">
    <property type="component" value="Unassembled WGS sequence"/>
</dbReference>
<dbReference type="OrthoDB" id="341421at2759"/>
<dbReference type="InterPro" id="IPR011989">
    <property type="entry name" value="ARM-like"/>
</dbReference>
<gene>
    <name evidence="2" type="ORF">SCHPADRAFT_231701</name>
</gene>
<evidence type="ECO:0008006" key="4">
    <source>
        <dbReference type="Google" id="ProtNLM"/>
    </source>
</evidence>
<dbReference type="SUPFAM" id="SSF48371">
    <property type="entry name" value="ARM repeat"/>
    <property type="match status" value="1"/>
</dbReference>
<dbReference type="EMBL" id="KQ085920">
    <property type="protein sequence ID" value="KLO16153.1"/>
    <property type="molecule type" value="Genomic_DNA"/>
</dbReference>
<dbReference type="InParanoid" id="A0A0H2S333"/>
<keyword evidence="3" id="KW-1185">Reference proteome</keyword>
<evidence type="ECO:0000313" key="3">
    <source>
        <dbReference type="Proteomes" id="UP000053477"/>
    </source>
</evidence>
<protein>
    <recommendedName>
        <fullName evidence="4">ARM repeat-containing protein</fullName>
    </recommendedName>
</protein>
<evidence type="ECO:0000313" key="2">
    <source>
        <dbReference type="EMBL" id="KLO16153.1"/>
    </source>
</evidence>
<proteinExistence type="predicted"/>
<feature type="region of interest" description="Disordered" evidence="1">
    <location>
        <begin position="1"/>
        <end position="24"/>
    </location>
</feature>
<accession>A0A0H2S333</accession>
<dbReference type="AlphaFoldDB" id="A0A0H2S333"/>
<name>A0A0H2S333_9AGAM</name>
<dbReference type="Gene3D" id="1.25.10.10">
    <property type="entry name" value="Leucine-rich Repeat Variant"/>
    <property type="match status" value="1"/>
</dbReference>
<reference evidence="2 3" key="1">
    <citation type="submission" date="2015-04" db="EMBL/GenBank/DDBJ databases">
        <title>Complete genome sequence of Schizopora paradoxa KUC8140, a cosmopolitan wood degrader in East Asia.</title>
        <authorList>
            <consortium name="DOE Joint Genome Institute"/>
            <person name="Min B."/>
            <person name="Park H."/>
            <person name="Jang Y."/>
            <person name="Kim J.-J."/>
            <person name="Kim K.H."/>
            <person name="Pangilinan J."/>
            <person name="Lipzen A."/>
            <person name="Riley R."/>
            <person name="Grigoriev I.V."/>
            <person name="Spatafora J.W."/>
            <person name="Choi I.-G."/>
        </authorList>
    </citation>
    <scope>NUCLEOTIDE SEQUENCE [LARGE SCALE GENOMIC DNA]</scope>
    <source>
        <strain evidence="2 3">KUC8140</strain>
    </source>
</reference>
<dbReference type="InterPro" id="IPR016024">
    <property type="entry name" value="ARM-type_fold"/>
</dbReference>
<sequence length="640" mass="71138">MPGPSNTKKKQKQKAIQGDVSSTLPNDLDEADGYVERVNILCKLLDIPDLTTKSGLKLIHKDFEALYGRLESVFTSHRSNDSIASSVIAVYAKWSADSLLRDRLFFEEDVLSKVLPLLDREACRLVALQVLCAITHHSTHRVCSEMAKRATNPLLDLLDKDPDDRRTAELAITVIGHCVTSLAGGKDAVSGPVLMLFEVPRLLRSIVKQIRKPSASPMLIDHALNALVALALHCSPEFSAYSPALNLLIACTRSPDIQTRGVAVNGILRVVQSKSEIDTGMYPQASYEAVENPMADHLLDALDDYGPMIKGEIFKTALTRRNFVEAMEKAMEDQDLYVLGLKISDLILNVELSIVDGMVRCEDPITGEPDDYDFGLPFRRWLDSLPFCANTLRARASGDPLLWDKADIMDLKYLILKRRMDEAQKLVSKSLERNPNVPFFYYIKSLGSNQADALRAAKKGLKCRATAKCDYVRFALLNRACDIAFGLGLQCLQTAGTDKEWDEGIAFIMSARKDALKFMGTAPPDARCMKNVTFQHFLLEIIIRGSEISMDFRELVDGTTRLSFADQYAAYLHVPILKTQKRLARETIMSQMPAASKEWGDVVVAIADLHSYKSKKESRAITAGDPRGIAWTLGLKQGNH</sequence>
<evidence type="ECO:0000256" key="1">
    <source>
        <dbReference type="SAM" id="MobiDB-lite"/>
    </source>
</evidence>
<organism evidence="2 3">
    <name type="scientific">Schizopora paradoxa</name>
    <dbReference type="NCBI Taxonomy" id="27342"/>
    <lineage>
        <taxon>Eukaryota</taxon>
        <taxon>Fungi</taxon>
        <taxon>Dikarya</taxon>
        <taxon>Basidiomycota</taxon>
        <taxon>Agaricomycotina</taxon>
        <taxon>Agaricomycetes</taxon>
        <taxon>Hymenochaetales</taxon>
        <taxon>Schizoporaceae</taxon>
        <taxon>Schizopora</taxon>
    </lineage>
</organism>